<keyword evidence="1" id="KW-1133">Transmembrane helix</keyword>
<comment type="caution">
    <text evidence="2">The sequence shown here is derived from an EMBL/GenBank/DDBJ whole genome shotgun (WGS) entry which is preliminary data.</text>
</comment>
<dbReference type="Pfam" id="PF13160">
    <property type="entry name" value="DUF3995"/>
    <property type="match status" value="1"/>
</dbReference>
<feature type="transmembrane region" description="Helical" evidence="1">
    <location>
        <begin position="59"/>
        <end position="79"/>
    </location>
</feature>
<evidence type="ECO:0000313" key="3">
    <source>
        <dbReference type="Proteomes" id="UP000523000"/>
    </source>
</evidence>
<keyword evidence="1" id="KW-0812">Transmembrane</keyword>
<evidence type="ECO:0000256" key="1">
    <source>
        <dbReference type="SAM" id="Phobius"/>
    </source>
</evidence>
<protein>
    <submittedName>
        <fullName evidence="2">Putative membrane protein</fullName>
    </submittedName>
</protein>
<dbReference type="InterPro" id="IPR025058">
    <property type="entry name" value="DUF3995"/>
</dbReference>
<reference evidence="2 3" key="1">
    <citation type="submission" date="2020-08" db="EMBL/GenBank/DDBJ databases">
        <title>Sequencing the genomes of 1000 actinobacteria strains.</title>
        <authorList>
            <person name="Klenk H.-P."/>
        </authorList>
    </citation>
    <scope>NUCLEOTIDE SEQUENCE [LARGE SCALE GENOMIC DNA]</scope>
    <source>
        <strain evidence="2 3">DSM 22826</strain>
    </source>
</reference>
<keyword evidence="1" id="KW-0472">Membrane</keyword>
<proteinExistence type="predicted"/>
<dbReference type="Proteomes" id="UP000523000">
    <property type="component" value="Unassembled WGS sequence"/>
</dbReference>
<sequence>MQSTNDDAAAAYTAHRGFLIGACLGGIHAGFSLYWAAGGTWLVWTLGSSLLETFRGKEWLLILVAIVKLVAALAPVLLARRGWPADPLTRGISWLGALVLVLWGGLNTIVGNLVLAGLIGDPSGYDLPGMIGHAYLWDPIFLAWGIALAFGLRATRKRSTTSLR</sequence>
<dbReference type="RefSeq" id="WP_183512863.1">
    <property type="nucleotide sequence ID" value="NZ_BAABGK010000018.1"/>
</dbReference>
<name>A0A839QRA4_9MICC</name>
<gene>
    <name evidence="2" type="ORF">E9229_003561</name>
</gene>
<dbReference type="EMBL" id="JACHVS010000002">
    <property type="protein sequence ID" value="MBB2997314.1"/>
    <property type="molecule type" value="Genomic_DNA"/>
</dbReference>
<keyword evidence="3" id="KW-1185">Reference proteome</keyword>
<organism evidence="2 3">
    <name type="scientific">Paeniglutamicibacter cryotolerans</name>
    <dbReference type="NCBI Taxonomy" id="670079"/>
    <lineage>
        <taxon>Bacteria</taxon>
        <taxon>Bacillati</taxon>
        <taxon>Actinomycetota</taxon>
        <taxon>Actinomycetes</taxon>
        <taxon>Micrococcales</taxon>
        <taxon>Micrococcaceae</taxon>
        <taxon>Paeniglutamicibacter</taxon>
    </lineage>
</organism>
<feature type="transmembrane region" description="Helical" evidence="1">
    <location>
        <begin position="18"/>
        <end position="44"/>
    </location>
</feature>
<evidence type="ECO:0000313" key="2">
    <source>
        <dbReference type="EMBL" id="MBB2997314.1"/>
    </source>
</evidence>
<feature type="transmembrane region" description="Helical" evidence="1">
    <location>
        <begin position="91"/>
        <end position="115"/>
    </location>
</feature>
<feature type="transmembrane region" description="Helical" evidence="1">
    <location>
        <begin position="135"/>
        <end position="154"/>
    </location>
</feature>
<accession>A0A839QRA4</accession>
<dbReference type="AlphaFoldDB" id="A0A839QRA4"/>